<dbReference type="AlphaFoldDB" id="A0A7S7NWB3"/>
<dbReference type="SUPFAM" id="SSF109854">
    <property type="entry name" value="DinB/YfiT-like putative metalloenzymes"/>
    <property type="match status" value="1"/>
</dbReference>
<keyword evidence="2" id="KW-1185">Reference proteome</keyword>
<gene>
    <name evidence="1" type="ORF">IRI77_13800</name>
</gene>
<organism evidence="1 2">
    <name type="scientific">Paludibaculum fermentans</name>
    <dbReference type="NCBI Taxonomy" id="1473598"/>
    <lineage>
        <taxon>Bacteria</taxon>
        <taxon>Pseudomonadati</taxon>
        <taxon>Acidobacteriota</taxon>
        <taxon>Terriglobia</taxon>
        <taxon>Bryobacterales</taxon>
        <taxon>Bryobacteraceae</taxon>
        <taxon>Paludibaculum</taxon>
    </lineage>
</organism>
<dbReference type="KEGG" id="pfer:IRI77_13800"/>
<accession>A0A7S7NWB3</accession>
<dbReference type="Gene3D" id="1.20.120.450">
    <property type="entry name" value="dinb family like domain"/>
    <property type="match status" value="1"/>
</dbReference>
<proteinExistence type="predicted"/>
<name>A0A7S7NWB3_PALFE</name>
<evidence type="ECO:0000313" key="1">
    <source>
        <dbReference type="EMBL" id="QOY90972.1"/>
    </source>
</evidence>
<dbReference type="Proteomes" id="UP000593892">
    <property type="component" value="Chromosome"/>
</dbReference>
<protein>
    <submittedName>
        <fullName evidence="1">DUF664 domain-containing protein</fullName>
    </submittedName>
</protein>
<dbReference type="EMBL" id="CP063849">
    <property type="protein sequence ID" value="QOY90972.1"/>
    <property type="molecule type" value="Genomic_DNA"/>
</dbReference>
<dbReference type="InterPro" id="IPR007061">
    <property type="entry name" value="MST-like"/>
</dbReference>
<evidence type="ECO:0000313" key="2">
    <source>
        <dbReference type="Proteomes" id="UP000593892"/>
    </source>
</evidence>
<dbReference type="RefSeq" id="WP_194452629.1">
    <property type="nucleotide sequence ID" value="NZ_CP063849.1"/>
</dbReference>
<dbReference type="InterPro" id="IPR034660">
    <property type="entry name" value="DinB/YfiT-like"/>
</dbReference>
<dbReference type="Pfam" id="PF04978">
    <property type="entry name" value="MST"/>
    <property type="match status" value="1"/>
</dbReference>
<sequence>MEFPLAGRHARLPLRIEPIAGFAPTIGRLVCILTHSRRALTAAVDGLSGDQLDHLHDAASNSIGALLAHAAAVEWWHQVLTFGAHVPSASEEAPWLAALDLGAAARAQIRGRDTESYLEALDRAREATLSALRQMDDDWLERPLVAMPERNAHWAWFHVAEDEISHAGQIRWLRARLPR</sequence>
<reference evidence="1 2" key="1">
    <citation type="submission" date="2020-10" db="EMBL/GenBank/DDBJ databases">
        <title>Complete genome sequence of Paludibaculum fermentans P105T, a facultatively anaerobic acidobacterium capable of dissimilatory Fe(III) reduction.</title>
        <authorList>
            <person name="Dedysh S.N."/>
            <person name="Beletsky A.V."/>
            <person name="Kulichevskaya I.S."/>
            <person name="Mardanov A.V."/>
            <person name="Ravin N.V."/>
        </authorList>
    </citation>
    <scope>NUCLEOTIDE SEQUENCE [LARGE SCALE GENOMIC DNA]</scope>
    <source>
        <strain evidence="1 2">P105</strain>
    </source>
</reference>